<sequence>MKKTFLLCLILTTCTFAQNQWKRALLKQGTVVRDIAINKDNTLFFSSDIGVISSKQSISLRLRYYIQTVAINSKQHLFALTAHHGLFRSTDKGHTWTMVLIVNAPGTNKYNITITEEDHIYFTANGTDLHRSFDNGDTWEITYLSQQIKGITSNSQDELFGYDTGTGLWSSKDKGQDWKLVDSKTPTYNCTAMVINDQGHIFMGKFHGEIIRSEDNGRSWKVVHNNIYRDINSMAIDSQGNMYAAIERGGVIRSTDEGNTWQAFNYGLTNTDVYDIAISSNNKIYITTDGGVWFMELENKVQNTFSR</sequence>
<dbReference type="OrthoDB" id="9757947at2"/>
<gene>
    <name evidence="2" type="ORF">UABAM_02444</name>
</gene>
<dbReference type="InterPro" id="IPR058667">
    <property type="entry name" value="DUF6242_C"/>
</dbReference>
<organism evidence="2 3">
    <name type="scientific">Uabimicrobium amorphum</name>
    <dbReference type="NCBI Taxonomy" id="2596890"/>
    <lineage>
        <taxon>Bacteria</taxon>
        <taxon>Pseudomonadati</taxon>
        <taxon>Planctomycetota</taxon>
        <taxon>Candidatus Uabimicrobiia</taxon>
        <taxon>Candidatus Uabimicrobiales</taxon>
        <taxon>Candidatus Uabimicrobiaceae</taxon>
        <taxon>Candidatus Uabimicrobium</taxon>
    </lineage>
</organism>
<keyword evidence="3" id="KW-1185">Reference proteome</keyword>
<evidence type="ECO:0000313" key="2">
    <source>
        <dbReference type="EMBL" id="BBM84088.1"/>
    </source>
</evidence>
<accession>A0A5S9ILH8</accession>
<dbReference type="Gene3D" id="2.130.10.10">
    <property type="entry name" value="YVTN repeat-like/Quinoprotein amine dehydrogenase"/>
    <property type="match status" value="2"/>
</dbReference>
<dbReference type="Proteomes" id="UP000326354">
    <property type="component" value="Chromosome"/>
</dbReference>
<dbReference type="AlphaFoldDB" id="A0A5S9ILH8"/>
<feature type="domain" description="DUF6242" evidence="1">
    <location>
        <begin position="67"/>
        <end position="198"/>
    </location>
</feature>
<dbReference type="RefSeq" id="WP_151968265.1">
    <property type="nucleotide sequence ID" value="NZ_AP019860.1"/>
</dbReference>
<dbReference type="Pfam" id="PF25852">
    <property type="entry name" value="DUF6242_C"/>
    <property type="match status" value="1"/>
</dbReference>
<dbReference type="PANTHER" id="PTHR43739:SF5">
    <property type="entry name" value="EXO-ALPHA-SIALIDASE"/>
    <property type="match status" value="1"/>
</dbReference>
<dbReference type="InterPro" id="IPR015943">
    <property type="entry name" value="WD40/YVTN_repeat-like_dom_sf"/>
</dbReference>
<evidence type="ECO:0000259" key="1">
    <source>
        <dbReference type="Pfam" id="PF25852"/>
    </source>
</evidence>
<dbReference type="GO" id="GO:0010411">
    <property type="term" value="P:xyloglucan metabolic process"/>
    <property type="evidence" value="ECO:0007669"/>
    <property type="project" value="TreeGrafter"/>
</dbReference>
<evidence type="ECO:0000313" key="3">
    <source>
        <dbReference type="Proteomes" id="UP000326354"/>
    </source>
</evidence>
<dbReference type="SUPFAM" id="SSF110296">
    <property type="entry name" value="Oligoxyloglucan reducing end-specific cellobiohydrolase"/>
    <property type="match status" value="1"/>
</dbReference>
<dbReference type="EMBL" id="AP019860">
    <property type="protein sequence ID" value="BBM84088.1"/>
    <property type="molecule type" value="Genomic_DNA"/>
</dbReference>
<dbReference type="PANTHER" id="PTHR43739">
    <property type="entry name" value="XYLOGLUCANASE (EUROFUNG)"/>
    <property type="match status" value="1"/>
</dbReference>
<dbReference type="CDD" id="cd15482">
    <property type="entry name" value="Sialidase_non-viral"/>
    <property type="match status" value="1"/>
</dbReference>
<proteinExistence type="predicted"/>
<reference evidence="2 3" key="1">
    <citation type="submission" date="2019-08" db="EMBL/GenBank/DDBJ databases">
        <title>Complete genome sequence of Candidatus Uab amorphum.</title>
        <authorList>
            <person name="Shiratori T."/>
            <person name="Suzuki S."/>
            <person name="Kakizawa Y."/>
            <person name="Ishida K."/>
        </authorList>
    </citation>
    <scope>NUCLEOTIDE SEQUENCE [LARGE SCALE GENOMIC DNA]</scope>
    <source>
        <strain evidence="2 3">SRT547</strain>
    </source>
</reference>
<protein>
    <submittedName>
        <fullName evidence="2">Ycf48-like protein</fullName>
    </submittedName>
</protein>
<name>A0A5S9ILH8_UABAM</name>
<dbReference type="KEGG" id="uam:UABAM_02444"/>
<dbReference type="InterPro" id="IPR052025">
    <property type="entry name" value="Xyloglucanase_GH74"/>
</dbReference>